<feature type="domain" description="EGF-like" evidence="17">
    <location>
        <begin position="163"/>
        <end position="194"/>
    </location>
</feature>
<evidence type="ECO:0000259" key="17">
    <source>
        <dbReference type="PROSITE" id="PS50026"/>
    </source>
</evidence>
<comment type="caution">
    <text evidence="14">Lacks conserved residue(s) required for the propagation of feature annotation.</text>
</comment>
<dbReference type="SMART" id="SM00179">
    <property type="entry name" value="EGF_CA"/>
    <property type="match status" value="4"/>
</dbReference>
<dbReference type="AlphaFoldDB" id="A0A8T2NYT4"/>
<evidence type="ECO:0000256" key="2">
    <source>
        <dbReference type="ARBA" id="ARBA00022536"/>
    </source>
</evidence>
<reference evidence="18" key="1">
    <citation type="thesis" date="2021" institute="BYU ScholarsArchive" country="Provo, UT, USA">
        <title>Applications of and Algorithms for Genome Assembly and Genomic Analyses with an Emphasis on Marine Teleosts.</title>
        <authorList>
            <person name="Pickett B.D."/>
        </authorList>
    </citation>
    <scope>NUCLEOTIDE SEQUENCE</scope>
    <source>
        <strain evidence="18">HI-2016</strain>
    </source>
</reference>
<evidence type="ECO:0000256" key="7">
    <source>
        <dbReference type="ARBA" id="ARBA00022989"/>
    </source>
</evidence>
<dbReference type="Pfam" id="PF21700">
    <property type="entry name" value="EGF_DL_JAG"/>
    <property type="match status" value="1"/>
</dbReference>
<evidence type="ECO:0000256" key="3">
    <source>
        <dbReference type="ARBA" id="ARBA00022692"/>
    </source>
</evidence>
<feature type="disulfide bond" evidence="14">
    <location>
        <begin position="336"/>
        <end position="345"/>
    </location>
</feature>
<dbReference type="Proteomes" id="UP000824540">
    <property type="component" value="Unassembled WGS sequence"/>
</dbReference>
<dbReference type="GO" id="GO:0016020">
    <property type="term" value="C:membrane"/>
    <property type="evidence" value="ECO:0007669"/>
    <property type="project" value="UniProtKB-SubCell"/>
</dbReference>
<dbReference type="InterPro" id="IPR013032">
    <property type="entry name" value="EGF-like_CS"/>
</dbReference>
<dbReference type="InterPro" id="IPR001881">
    <property type="entry name" value="EGF-like_Ca-bd_dom"/>
</dbReference>
<dbReference type="CDD" id="cd00054">
    <property type="entry name" value="EGF_CA"/>
    <property type="match status" value="3"/>
</dbReference>
<organism evidence="18 19">
    <name type="scientific">Albula glossodonta</name>
    <name type="common">roundjaw bonefish</name>
    <dbReference type="NCBI Taxonomy" id="121402"/>
    <lineage>
        <taxon>Eukaryota</taxon>
        <taxon>Metazoa</taxon>
        <taxon>Chordata</taxon>
        <taxon>Craniata</taxon>
        <taxon>Vertebrata</taxon>
        <taxon>Euteleostomi</taxon>
        <taxon>Actinopterygii</taxon>
        <taxon>Neopterygii</taxon>
        <taxon>Teleostei</taxon>
        <taxon>Albuliformes</taxon>
        <taxon>Albulidae</taxon>
        <taxon>Albula</taxon>
    </lineage>
</organism>
<protein>
    <recommendedName>
        <fullName evidence="12">Protein delta homolog 2</fullName>
    </recommendedName>
    <alternativeName>
        <fullName evidence="13">Epidermal growth factor-like protein 9</fullName>
    </alternativeName>
</protein>
<keyword evidence="9 14" id="KW-1015">Disulfide bond</keyword>
<keyword evidence="5" id="KW-0677">Repeat</keyword>
<name>A0A8T2NYT4_9TELE</name>
<feature type="transmembrane region" description="Helical" evidence="16">
    <location>
        <begin position="450"/>
        <end position="472"/>
    </location>
</feature>
<feature type="domain" description="EGF-like" evidence="17">
    <location>
        <begin position="348"/>
        <end position="384"/>
    </location>
</feature>
<feature type="domain" description="EGF-like" evidence="17">
    <location>
        <begin position="267"/>
        <end position="308"/>
    </location>
</feature>
<keyword evidence="8 16" id="KW-0472">Membrane</keyword>
<feature type="disulfide bond" evidence="14">
    <location>
        <begin position="255"/>
        <end position="264"/>
    </location>
</feature>
<feature type="region of interest" description="Disordered" evidence="15">
    <location>
        <begin position="45"/>
        <end position="70"/>
    </location>
</feature>
<evidence type="ECO:0000256" key="6">
    <source>
        <dbReference type="ARBA" id="ARBA00022837"/>
    </source>
</evidence>
<dbReference type="Pfam" id="PF12661">
    <property type="entry name" value="hEGF"/>
    <property type="match status" value="1"/>
</dbReference>
<evidence type="ECO:0000256" key="5">
    <source>
        <dbReference type="ARBA" id="ARBA00022737"/>
    </source>
</evidence>
<evidence type="ECO:0000313" key="18">
    <source>
        <dbReference type="EMBL" id="KAG9344590.1"/>
    </source>
</evidence>
<dbReference type="SUPFAM" id="SSF57196">
    <property type="entry name" value="EGF/Laminin"/>
    <property type="match status" value="4"/>
</dbReference>
<dbReference type="EMBL" id="JAFBMS010000020">
    <property type="protein sequence ID" value="KAG9344590.1"/>
    <property type="molecule type" value="Genomic_DNA"/>
</dbReference>
<keyword evidence="4" id="KW-0732">Signal</keyword>
<evidence type="ECO:0000256" key="1">
    <source>
        <dbReference type="ARBA" id="ARBA00004479"/>
    </source>
</evidence>
<dbReference type="PROSITE" id="PS00022">
    <property type="entry name" value="EGF_1"/>
    <property type="match status" value="6"/>
</dbReference>
<dbReference type="FunFam" id="2.10.25.10:FF:000263">
    <property type="entry name" value="Protein delta homolog 2"/>
    <property type="match status" value="1"/>
</dbReference>
<comment type="caution">
    <text evidence="18">The sequence shown here is derived from an EMBL/GenBank/DDBJ whole genome shotgun (WGS) entry which is preliminary data.</text>
</comment>
<dbReference type="FunFam" id="2.10.25.10:FF:000334">
    <property type="entry name" value="protein delta homolog 2 isoform X1"/>
    <property type="match status" value="1"/>
</dbReference>
<dbReference type="PROSITE" id="PS50026">
    <property type="entry name" value="EGF_3"/>
    <property type="match status" value="5"/>
</dbReference>
<sequence>MIRGIFTIEVIQMECLMGRYASQTYPRPSGLELWPAYTELHRARDRGRRAPLVKAGAESRKSRAKHPQSQHALSALTLLLGHSPSMPCAGQETRAHTHALARGPAAGARPPGKPKPTFISGTGALGKGRWCCKNGKQAAVILDQREQKRVERASSLGCLRPRMEDECNCNLSHGRCDESNTCRCDPGWEGPQCEDCVRMPGCVHGSCHQPWQCTCESGWAGRFCDKDVYVCVNEQPCENGATCFINDSGDYSCFCPEGFHGKNCEMKTGPCDRTRSPCKNGGLCEDSNGFAPELSCRCLAGFVGPRCEVDVDDCLMRPCANGATCLDSVNRFSCLCPAGFSGRFCTINDDDCASRPCLNGGRCLDRVNSFQCLCPPGFTGRTCEGSLWQLGAETHPPTWTSHGWAGGGGGRTTQGNASLRVTPSRGGQLLKISVKEVVTQKGAGLTEEQFITLMVLGGMTLAVVGLTAALVLRGHWQDCCTRCRCRPDRPPRPAPAEQECKISFLHAPGPKLEKKRLNTQVI</sequence>
<evidence type="ECO:0000256" key="9">
    <source>
        <dbReference type="ARBA" id="ARBA00023157"/>
    </source>
</evidence>
<dbReference type="GO" id="GO:0005112">
    <property type="term" value="F:Notch binding"/>
    <property type="evidence" value="ECO:0007669"/>
    <property type="project" value="TreeGrafter"/>
</dbReference>
<feature type="disulfide bond" evidence="14">
    <location>
        <begin position="374"/>
        <end position="383"/>
    </location>
</feature>
<dbReference type="PROSITE" id="PS00010">
    <property type="entry name" value="ASX_HYDROXYL"/>
    <property type="match status" value="2"/>
</dbReference>
<keyword evidence="10" id="KW-0325">Glycoprotein</keyword>
<comment type="function">
    <text evidence="11">Regulates adipogenesis.</text>
</comment>
<dbReference type="InterPro" id="IPR050906">
    <property type="entry name" value="Notch_signaling"/>
</dbReference>
<evidence type="ECO:0000256" key="11">
    <source>
        <dbReference type="ARBA" id="ARBA00060273"/>
    </source>
</evidence>
<keyword evidence="19" id="KW-1185">Reference proteome</keyword>
<dbReference type="Gene3D" id="2.10.25.10">
    <property type="entry name" value="Laminin"/>
    <property type="match status" value="5"/>
</dbReference>
<evidence type="ECO:0000256" key="16">
    <source>
        <dbReference type="SAM" id="Phobius"/>
    </source>
</evidence>
<dbReference type="InterPro" id="IPR000152">
    <property type="entry name" value="EGF-type_Asp/Asn_hydroxyl_site"/>
</dbReference>
<dbReference type="FunFam" id="2.10.25.10:FF:000118">
    <property type="entry name" value="protein delta homolog 2"/>
    <property type="match status" value="2"/>
</dbReference>
<gene>
    <name evidence="18" type="ORF">JZ751_011262</name>
</gene>
<evidence type="ECO:0000256" key="12">
    <source>
        <dbReference type="ARBA" id="ARBA00072388"/>
    </source>
</evidence>
<feature type="disulfide bond" evidence="14">
    <location>
        <begin position="184"/>
        <end position="193"/>
    </location>
</feature>
<accession>A0A8T2NYT4</accession>
<feature type="compositionally biased region" description="Low complexity" evidence="15">
    <location>
        <begin position="101"/>
        <end position="110"/>
    </location>
</feature>
<dbReference type="Pfam" id="PF00008">
    <property type="entry name" value="EGF"/>
    <property type="match status" value="3"/>
</dbReference>
<evidence type="ECO:0000256" key="15">
    <source>
        <dbReference type="SAM" id="MobiDB-lite"/>
    </source>
</evidence>
<dbReference type="InterPro" id="IPR000742">
    <property type="entry name" value="EGF"/>
</dbReference>
<feature type="domain" description="EGF-like" evidence="17">
    <location>
        <begin position="310"/>
        <end position="346"/>
    </location>
</feature>
<keyword evidence="3 16" id="KW-0812">Transmembrane</keyword>
<keyword evidence="7 16" id="KW-1133">Transmembrane helix</keyword>
<dbReference type="OrthoDB" id="430340at2759"/>
<feature type="region of interest" description="Disordered" evidence="15">
    <location>
        <begin position="89"/>
        <end position="118"/>
    </location>
</feature>
<dbReference type="PRINTS" id="PR00010">
    <property type="entry name" value="EGFBLOOD"/>
</dbReference>
<feature type="disulfide bond" evidence="14">
    <location>
        <begin position="298"/>
        <end position="307"/>
    </location>
</feature>
<evidence type="ECO:0000256" key="13">
    <source>
        <dbReference type="ARBA" id="ARBA00078815"/>
    </source>
</evidence>
<comment type="subcellular location">
    <subcellularLocation>
        <location evidence="1">Membrane</location>
        <topology evidence="1">Single-pass type I membrane protein</topology>
    </subcellularLocation>
</comment>
<dbReference type="InterPro" id="IPR018097">
    <property type="entry name" value="EGF_Ca-bd_CS"/>
</dbReference>
<dbReference type="FunFam" id="2.10.25.10:FF:000018">
    <property type="entry name" value="Delta-like 1"/>
    <property type="match status" value="1"/>
</dbReference>
<dbReference type="PROSITE" id="PS01186">
    <property type="entry name" value="EGF_2"/>
    <property type="match status" value="5"/>
</dbReference>
<evidence type="ECO:0000256" key="14">
    <source>
        <dbReference type="PROSITE-ProRule" id="PRU00076"/>
    </source>
</evidence>
<dbReference type="GO" id="GO:0005509">
    <property type="term" value="F:calcium ion binding"/>
    <property type="evidence" value="ECO:0007669"/>
    <property type="project" value="InterPro"/>
</dbReference>
<dbReference type="PANTHER" id="PTHR24044">
    <property type="entry name" value="NOTCH LIGAND FAMILY MEMBER"/>
    <property type="match status" value="1"/>
</dbReference>
<feature type="domain" description="EGF-like" evidence="17">
    <location>
        <begin position="227"/>
        <end position="265"/>
    </location>
</feature>
<proteinExistence type="predicted"/>
<evidence type="ECO:0000256" key="10">
    <source>
        <dbReference type="ARBA" id="ARBA00023180"/>
    </source>
</evidence>
<evidence type="ECO:0000256" key="4">
    <source>
        <dbReference type="ARBA" id="ARBA00022729"/>
    </source>
</evidence>
<dbReference type="GO" id="GO:0045746">
    <property type="term" value="P:negative regulation of Notch signaling pathway"/>
    <property type="evidence" value="ECO:0007669"/>
    <property type="project" value="UniProtKB-ARBA"/>
</dbReference>
<evidence type="ECO:0000313" key="19">
    <source>
        <dbReference type="Proteomes" id="UP000824540"/>
    </source>
</evidence>
<dbReference type="PANTHER" id="PTHR24044:SF423">
    <property type="entry name" value="PROTEIN DELTA HOMOLOG 2"/>
    <property type="match status" value="1"/>
</dbReference>
<dbReference type="PROSITE" id="PS01187">
    <property type="entry name" value="EGF_CA"/>
    <property type="match status" value="1"/>
</dbReference>
<keyword evidence="6" id="KW-0106">Calcium</keyword>
<evidence type="ECO:0000256" key="8">
    <source>
        <dbReference type="ARBA" id="ARBA00023136"/>
    </source>
</evidence>
<dbReference type="SMART" id="SM00181">
    <property type="entry name" value="EGF"/>
    <property type="match status" value="6"/>
</dbReference>
<keyword evidence="2 14" id="KW-0245">EGF-like domain</keyword>